<reference evidence="1 2" key="1">
    <citation type="submission" date="2019-03" db="EMBL/GenBank/DDBJ databases">
        <title>Single cell metagenomics reveals metabolic interactions within the superorganism composed of flagellate Streblomastix strix and complex community of Bacteroidetes bacteria on its surface.</title>
        <authorList>
            <person name="Treitli S.C."/>
            <person name="Kolisko M."/>
            <person name="Husnik F."/>
            <person name="Keeling P."/>
            <person name="Hampl V."/>
        </authorList>
    </citation>
    <scope>NUCLEOTIDE SEQUENCE [LARGE SCALE GENOMIC DNA]</scope>
    <source>
        <strain evidence="1">ST1C</strain>
    </source>
</reference>
<evidence type="ECO:0000313" key="1">
    <source>
        <dbReference type="EMBL" id="KAA6399378.1"/>
    </source>
</evidence>
<gene>
    <name evidence="1" type="ORF">EZS28_005098</name>
</gene>
<accession>A0A5J4WWF3</accession>
<comment type="caution">
    <text evidence="1">The sequence shown here is derived from an EMBL/GenBank/DDBJ whole genome shotgun (WGS) entry which is preliminary data.</text>
</comment>
<sequence>MQQGKLNICFRTRHRLSVGHPYCSESLVLYSSSSIHTTYLPSTNFDVIAALLKAEGLHEGIVAASVAATKRAMV</sequence>
<protein>
    <submittedName>
        <fullName evidence="1">Uncharacterized protein</fullName>
    </submittedName>
</protein>
<name>A0A5J4WWF3_9EUKA</name>
<proteinExistence type="predicted"/>
<dbReference type="EMBL" id="SNRW01000766">
    <property type="protein sequence ID" value="KAA6399378.1"/>
    <property type="molecule type" value="Genomic_DNA"/>
</dbReference>
<evidence type="ECO:0000313" key="2">
    <source>
        <dbReference type="Proteomes" id="UP000324800"/>
    </source>
</evidence>
<dbReference type="Proteomes" id="UP000324800">
    <property type="component" value="Unassembled WGS sequence"/>
</dbReference>
<organism evidence="1 2">
    <name type="scientific">Streblomastix strix</name>
    <dbReference type="NCBI Taxonomy" id="222440"/>
    <lineage>
        <taxon>Eukaryota</taxon>
        <taxon>Metamonada</taxon>
        <taxon>Preaxostyla</taxon>
        <taxon>Oxymonadida</taxon>
        <taxon>Streblomastigidae</taxon>
        <taxon>Streblomastix</taxon>
    </lineage>
</organism>
<dbReference type="AlphaFoldDB" id="A0A5J4WWF3"/>